<feature type="coiled-coil region" evidence="1">
    <location>
        <begin position="1622"/>
        <end position="1701"/>
    </location>
</feature>
<feature type="coiled-coil region" evidence="1">
    <location>
        <begin position="3050"/>
        <end position="3229"/>
    </location>
</feature>
<evidence type="ECO:0000256" key="1">
    <source>
        <dbReference type="SAM" id="Coils"/>
    </source>
</evidence>
<feature type="coiled-coil region" evidence="1">
    <location>
        <begin position="2874"/>
        <end position="2901"/>
    </location>
</feature>
<feature type="coiled-coil region" evidence="1">
    <location>
        <begin position="2089"/>
        <end position="2116"/>
    </location>
</feature>
<feature type="coiled-coil region" evidence="1">
    <location>
        <begin position="2679"/>
        <end position="2706"/>
    </location>
</feature>
<feature type="coiled-coil region" evidence="1">
    <location>
        <begin position="997"/>
        <end position="1079"/>
    </location>
</feature>
<proteinExistence type="predicted"/>
<feature type="coiled-coil region" evidence="1">
    <location>
        <begin position="2234"/>
        <end position="2286"/>
    </location>
</feature>
<feature type="coiled-coil region" evidence="1">
    <location>
        <begin position="2823"/>
        <end position="2850"/>
    </location>
</feature>
<feature type="region of interest" description="Disordered" evidence="2">
    <location>
        <begin position="953"/>
        <end position="994"/>
    </location>
</feature>
<dbReference type="RefSeq" id="XP_065652334.1">
    <property type="nucleotide sequence ID" value="XM_065796262.1"/>
</dbReference>
<feature type="coiled-coil region" evidence="1">
    <location>
        <begin position="2432"/>
        <end position="2641"/>
    </location>
</feature>
<evidence type="ECO:0000313" key="4">
    <source>
        <dbReference type="RefSeq" id="XP_065652334.1"/>
    </source>
</evidence>
<feature type="coiled-coil region" evidence="1">
    <location>
        <begin position="2312"/>
        <end position="2364"/>
    </location>
</feature>
<accession>A0ABM4BT47</accession>
<feature type="coiled-coil region" evidence="1">
    <location>
        <begin position="1488"/>
        <end position="1564"/>
    </location>
</feature>
<feature type="coiled-coil region" evidence="1">
    <location>
        <begin position="806"/>
        <end position="840"/>
    </location>
</feature>
<evidence type="ECO:0000256" key="2">
    <source>
        <dbReference type="SAM" id="MobiDB-lite"/>
    </source>
</evidence>
<feature type="coiled-coil region" evidence="1">
    <location>
        <begin position="1394"/>
        <end position="1421"/>
    </location>
</feature>
<feature type="coiled-coil region" evidence="1">
    <location>
        <begin position="1108"/>
        <end position="1135"/>
    </location>
</feature>
<dbReference type="Proteomes" id="UP001652625">
    <property type="component" value="Chromosome 04"/>
</dbReference>
<keyword evidence="3" id="KW-1185">Reference proteome</keyword>
<feature type="coiled-coil region" evidence="1">
    <location>
        <begin position="1725"/>
        <end position="1909"/>
    </location>
</feature>
<feature type="coiled-coil region" evidence="1">
    <location>
        <begin position="2146"/>
        <end position="2205"/>
    </location>
</feature>
<feature type="coiled-coil region" evidence="1">
    <location>
        <begin position="895"/>
        <end position="933"/>
    </location>
</feature>
<evidence type="ECO:0000313" key="3">
    <source>
        <dbReference type="Proteomes" id="UP001652625"/>
    </source>
</evidence>
<keyword evidence="1" id="KW-0175">Coiled coil</keyword>
<sequence>MACRNLESNLPNYSEYSGTQPTVSRKVHFNDKQSENCFHYELFPECHSKDDNHIFLSNHIKFNDAYINDKDIKDVVETTPQIENKHLDVQSITLKLKQSYDNIDREQDLLKKISQELNLSKSKLMCHQCAVYNKDTAREVDRLLKEVECLQNHFQSVAKRKKKYLEELSLLQVALHRDRTQMEASFQESPDSKQILKTKLDESSKVTRDQRKMIYKLKSDNIALWKLLQEVQEHLRNEHHKGNDFINEFQASPGNKQLSDIPTKREVDIYKNMYSDAVTSSASSSSLDIFQDGRVSNSSSSSNENCLSEKIRHLVAQTEHIKQVIPNIENHQHEFVETSRLWGAGLGLRECRIPSENEKGMRSDMNDIMSRCEDLEKKVDQCSTKDIREILIHQLQEIDQESSTSNSSKDSSWKRRSDPTCIWNPEQHQRAREDILQCLDKIALLERNFNGTQEEVRKLRNYIKETAEEKEFCEKTYKREAMDLRKVVENKSEEIEKLKEELNSSQKIAVENQKLKAKIEKLEKKLQQKNEEIAKLVHKENETRFLKELVEEKNEELEKLKLDMQAALDRMERFRLQEEIIEDSNNALKSDMKILQERNDELRASIEENIQEELALLQSAILEAERRMDRMKEENNTLKEKTIAAEASSKGGKSQFDIDNVVLANRLKRYEEELQKVNEELHAKILTENENEILLKKKDSQIRVLTDSLNALKEDVLKGSTTEPKSSSDIEFLIAQLMTENKRLVEELNNKDMIIDDFRNAFVNVAAEWDQRVTFEANDSFKENIRKEFNFDTALTGIKESLKKSHYELVDKVAALHKELKEMKEENRTLKKQKEFSTKESRLIVRFEKLNEENSKLRNLISCQNVDEVKSALCQENDLLFNENSLLRSALNEDRKELVDSNLRKRDKIKLLEQELKDTRKVLKLNLKQTNEDLNFSRDIYLNNSSERILNQSKESKLEQNAVVKEPSGLPPKSKKRSAKQSSSETSSNEKAAFAEMIQQNEIIRKLQEDNERLRMNATTNKEDKKEIEVLKSEREKLKLVIRSNEAFEEEVNELKNLLKEKNRELLRSREIISGYEKEITFLRDYSEGLTPTGSPDGKRSSFKKAEKETLLLENAALKSDLDKALKDIEKLIEIVDRRKLSLSNPLSNKKSVSCNDITILDHESKNVQKNKNFNHLLDNSMTEINSLKQELIESETSRNKAYDEIGKLKATLQSFRNEKDKRDFVEDERKQKQIIEELKNSLEEAMREKRKIISQNLQDKITLEEKINSMVKEMNKLKEEKLILEEDNNIKRVEYTEKNDDGNDWFQTDLKKRFSLLSPDDHRGNLSDRKHARDHGRLIRKLQVENQTLRSKMLTLEEEGVETIKIIADMERGHGHLTGTLRTHLVLQKASTAKLLESSIEQYAADFENFKRKFKSLETKYDRDKKSSKRRDHAWDLFTNASASITNIHNILNEGFFKFEEDLEKDLDEDFVNKDYKSRLWIMRRQLSDVEKRHRELQLRAEELNIRLHAKTAEYEVTQEELEDTTRDLESRDSILHKLKKDALRLSKENQSLSRVIKILQENEEKTIKEVIMHNTVLQSEINELSESHDNRLRDVHANILEMSESLEEKQKSLSEAIRFRDLAKKETEECLRRIQHLEKKLHEMTEQRDKLKKEAENRAGYMAKANEDHGTIHLLRDDLKKLAKENADMKQELSIKQRLMYEMSKDLHTLRLKEDGKVSERKMFKKEDEIAQMRHEISELKTEKFILETKVKDLERKRDKPFSKEDKFLEKTYRNKLVEKETEIQEIKNELTFIKSNQEKKQNPNKNLLDQGDDSNELFISFKKLQQQLKDVEEKRDIEIKALTKDIHQKRRRISELLKSIEELKQAKSPNINEIEKLVENIEIEEQQSLLLEIDAKERETEEWKKKTHYLENELRQARSVLSASSCEDDKFKKVYLNKMLPYSGSVLSGGYFDRKTPGQDSLSLMSKTPEDEDIYHKQEDYESKENNYDSKVINKLLNRTKSNENIKKTSKIPQRRLPAPKTLNTKLRHIPSKASEKTETCEDNGNDDDLEISFDKVNNFLHGDPNVYRNTIGTTEQNYIYDVNAFSRLQRDIDKLTNENIMLKVNLSELKKSLKKSVSGVPKVVTEKNVLLIEENKSLKELLETQTQNVSSQERVIKSLKSDMENCKSKYIEHCDRISEELKEKKREVRNLKKNVKELQILNSKGPVNGSCNESINQSKYISSSFGTSSSLGEQSKVEELEKKLKETETTYEDVLKQAEKALEDAKHKLTIQHKQNKELTKKVNEIKVDNQLKETYFEELKTELTETLAEKNSYISSLNKEYQDYKRRSEEEYDKISKQLRELEKQCQDYKILLENSESTTSEFVNHSKYEAIRINDEVNEAKDIENSKPKYSKPRGKHESLVNTLDMISDDRSIKTDVDEKNYENRKIDYEIEYEILKGCNEELEEQIFNLENKLKENEKYIQCAENAVNEAKMDAEAALMKLQQALNQIDTLEDQKQRLEQKVRELEQRKLEKSGIYNFALQKQSLENNEQIEQLKSIVDEYEEEMHRSDTMLKKEKSINKKSIEEFKEVIKSFEEKLNKKNKEIEMLKYQNEGKNVQLNLNDLKKKLEEKQKQLNEKDKEISDLESQLQKWILKSISESYDGPKTLLEQSNKILDMSNDSKEFKNNFTENFNVNVDNELNNLRKKNSDLQLELNDKCKEIELCMERFNNKQVELQSVLKMKEKLTNEIYKKESYIQKLKDLLKHSGICNENSKSFQEVVSYFSEEYKGNVPTQVLENEENFSSETSKLSDIRNKNKTLIVKLYKVEQENITFKALSRQYKEQSTELKDELLVAREKINQLRSLIYENSADDSNLKIKSKLLIAFEELREKSIEIAELNLKLEIQSQELDNLKSCGFTQTFEEKNTKLVRSTKVESEVDDQELVDQNIQLRSQLISKSQHCDFLQDQIFKLVNKVKSIEKNLLHENEYLKEKYIFNKNIPEQTDVTEVTPLGNTFTLLSKKAKDDANETILLDGFEEYKNEENDSQKEKISYLQNLITQNDYEKSCLKEENNELKLEINKLMKEIEVLYKDIEQQRQKLSKGNENIKEREEAIKCLQTQLLKANNKALKFENEIRQINKEKQSLLEQLEIQKRRYNDDIMNTKSTFLQVKEEHINSLKEELASTIEEKLKLQVILKEQQLDLNQKEELANKLTKENKKIDFNLKMKEEEMDELVNALSLLEAENIRLVDCLNMRVH</sequence>
<feature type="coiled-coil region" evidence="1">
    <location>
        <begin position="428"/>
        <end position="715"/>
    </location>
</feature>
<reference evidence="4" key="1">
    <citation type="submission" date="2025-08" db="UniProtKB">
        <authorList>
            <consortium name="RefSeq"/>
        </authorList>
    </citation>
    <scope>IDENTIFICATION</scope>
</reference>
<gene>
    <name evidence="4" type="primary">LOC100213355</name>
</gene>
<feature type="coiled-coil region" evidence="1">
    <location>
        <begin position="96"/>
        <end position="153"/>
    </location>
</feature>
<name>A0ABM4BT47_HYDVU</name>
<protein>
    <submittedName>
        <fullName evidence="4">Centromere-associated protein E</fullName>
    </submittedName>
</protein>
<organism evidence="3 4">
    <name type="scientific">Hydra vulgaris</name>
    <name type="common">Hydra</name>
    <name type="synonym">Hydra attenuata</name>
    <dbReference type="NCBI Taxonomy" id="6087"/>
    <lineage>
        <taxon>Eukaryota</taxon>
        <taxon>Metazoa</taxon>
        <taxon>Cnidaria</taxon>
        <taxon>Hydrozoa</taxon>
        <taxon>Hydroidolina</taxon>
        <taxon>Anthoathecata</taxon>
        <taxon>Aplanulata</taxon>
        <taxon>Hydridae</taxon>
        <taxon>Hydra</taxon>
    </lineage>
</organism>
<dbReference type="GeneID" id="100213355"/>
<feature type="coiled-coil region" evidence="1">
    <location>
        <begin position="1171"/>
        <end position="1295"/>
    </location>
</feature>
<feature type="region of interest" description="Disordered" evidence="2">
    <location>
        <begin position="398"/>
        <end position="421"/>
    </location>
</feature>